<organism evidence="2 3">
    <name type="scientific">Streptomyces palmae</name>
    <dbReference type="NCBI Taxonomy" id="1701085"/>
    <lineage>
        <taxon>Bacteria</taxon>
        <taxon>Bacillati</taxon>
        <taxon>Actinomycetota</taxon>
        <taxon>Actinomycetes</taxon>
        <taxon>Kitasatosporales</taxon>
        <taxon>Streptomycetaceae</taxon>
        <taxon>Streptomyces</taxon>
    </lineage>
</organism>
<accession>A0A4Z0H864</accession>
<feature type="region of interest" description="Disordered" evidence="1">
    <location>
        <begin position="25"/>
        <end position="50"/>
    </location>
</feature>
<reference evidence="2 3" key="1">
    <citation type="submission" date="2019-03" db="EMBL/GenBank/DDBJ databases">
        <authorList>
            <person name="Gonzalez-Pimentel J.L."/>
        </authorList>
    </citation>
    <scope>NUCLEOTIDE SEQUENCE [LARGE SCALE GENOMIC DNA]</scope>
    <source>
        <strain evidence="2 3">JCM 31289</strain>
    </source>
</reference>
<gene>
    <name evidence="2" type="ORF">E4099_14980</name>
</gene>
<proteinExistence type="predicted"/>
<keyword evidence="3" id="KW-1185">Reference proteome</keyword>
<dbReference type="EMBL" id="SRID01000119">
    <property type="protein sequence ID" value="TGB08700.1"/>
    <property type="molecule type" value="Genomic_DNA"/>
</dbReference>
<dbReference type="AlphaFoldDB" id="A0A4Z0H864"/>
<dbReference type="RefSeq" id="WP_135339545.1">
    <property type="nucleotide sequence ID" value="NZ_JBHLTX010000026.1"/>
</dbReference>
<evidence type="ECO:0000313" key="2">
    <source>
        <dbReference type="EMBL" id="TGB08700.1"/>
    </source>
</evidence>
<dbReference type="Proteomes" id="UP000297948">
    <property type="component" value="Unassembled WGS sequence"/>
</dbReference>
<comment type="caution">
    <text evidence="2">The sequence shown here is derived from an EMBL/GenBank/DDBJ whole genome shotgun (WGS) entry which is preliminary data.</text>
</comment>
<protein>
    <submittedName>
        <fullName evidence="2">Uncharacterized protein</fullName>
    </submittedName>
</protein>
<evidence type="ECO:0000256" key="1">
    <source>
        <dbReference type="SAM" id="MobiDB-lite"/>
    </source>
</evidence>
<name>A0A4Z0H864_9ACTN</name>
<evidence type="ECO:0000313" key="3">
    <source>
        <dbReference type="Proteomes" id="UP000297948"/>
    </source>
</evidence>
<dbReference type="OrthoDB" id="4326862at2"/>
<sequence>MPHAIAWTFELLLRLVLPSSGRHRFAEQVPSTPPCAKSPATRPPHRPVAPLRGEDIALVRPYRVAYERREEALRPWRCGRTMLLAAHGVDLDACLARAVGR</sequence>